<sequence length="129" mass="14877">MNYKNFLLILLFSIITANAQKREINAEIINFNNDTIKTIMMVRVNLFNNLMINELSFIKKITTIDTTGNKTNIPAKLIKKLTFADFANRVRTFKYDGKKQLLEIIYDGKHKAFVTYAANPYDGSIVSYI</sequence>
<dbReference type="EMBL" id="FQZH01000004">
    <property type="protein sequence ID" value="SHJ54137.1"/>
    <property type="molecule type" value="Genomic_DNA"/>
</dbReference>
<dbReference type="STRING" id="683124.SAMN05444337_2189"/>
<organism evidence="2 3">
    <name type="scientific">Flavobacterium haoranii</name>
    <dbReference type="NCBI Taxonomy" id="683124"/>
    <lineage>
        <taxon>Bacteria</taxon>
        <taxon>Pseudomonadati</taxon>
        <taxon>Bacteroidota</taxon>
        <taxon>Flavobacteriia</taxon>
        <taxon>Flavobacteriales</taxon>
        <taxon>Flavobacteriaceae</taxon>
        <taxon>Flavobacterium</taxon>
    </lineage>
</organism>
<protein>
    <submittedName>
        <fullName evidence="2">Uncharacterized protein</fullName>
    </submittedName>
</protein>
<reference evidence="2 3" key="1">
    <citation type="submission" date="2016-11" db="EMBL/GenBank/DDBJ databases">
        <authorList>
            <person name="Jaros S."/>
            <person name="Januszkiewicz K."/>
            <person name="Wedrychowicz H."/>
        </authorList>
    </citation>
    <scope>NUCLEOTIDE SEQUENCE [LARGE SCALE GENOMIC DNA]</scope>
    <source>
        <strain evidence="2 3">DSM 22807</strain>
    </source>
</reference>
<keyword evidence="3" id="KW-1185">Reference proteome</keyword>
<gene>
    <name evidence="2" type="ORF">SAMN05444337_2189</name>
</gene>
<dbReference type="Proteomes" id="UP000184232">
    <property type="component" value="Unassembled WGS sequence"/>
</dbReference>
<dbReference type="AlphaFoldDB" id="A0A1M6K5G5"/>
<feature type="chain" id="PRO_5012048102" evidence="1">
    <location>
        <begin position="20"/>
        <end position="129"/>
    </location>
</feature>
<name>A0A1M6K5G5_9FLAO</name>
<evidence type="ECO:0000313" key="2">
    <source>
        <dbReference type="EMBL" id="SHJ54137.1"/>
    </source>
</evidence>
<keyword evidence="1" id="KW-0732">Signal</keyword>
<evidence type="ECO:0000313" key="3">
    <source>
        <dbReference type="Proteomes" id="UP000184232"/>
    </source>
</evidence>
<feature type="signal peptide" evidence="1">
    <location>
        <begin position="1"/>
        <end position="19"/>
    </location>
</feature>
<accession>A0A1M6K5G5</accession>
<evidence type="ECO:0000256" key="1">
    <source>
        <dbReference type="SAM" id="SignalP"/>
    </source>
</evidence>
<dbReference type="RefSeq" id="WP_072784957.1">
    <property type="nucleotide sequence ID" value="NZ_CP045292.1"/>
</dbReference>
<proteinExistence type="predicted"/>